<dbReference type="InterPro" id="IPR058979">
    <property type="entry name" value="LysC-like"/>
</dbReference>
<reference evidence="2 3" key="1">
    <citation type="submission" date="2019-03" db="EMBL/GenBank/DDBJ databases">
        <title>Paraburkholderia sp. isolated from native Mimosa gymnas in Guartela State Park, Brazil.</title>
        <authorList>
            <person name="Paulitsch F."/>
            <person name="Hungria M."/>
            <person name="Delamuta J.R.M."/>
            <person name="Ribeiro R.A."/>
            <person name="Dall'Agnol R."/>
            <person name="Silva J.S.B."/>
        </authorList>
    </citation>
    <scope>NUCLEOTIDE SEQUENCE [LARGE SCALE GENOMIC DNA]</scope>
    <source>
        <strain evidence="2 3">CNPSo 3008</strain>
    </source>
</reference>
<dbReference type="NCBIfam" id="NF038368">
    <property type="entry name" value="P2_Rz1"/>
    <property type="match status" value="1"/>
</dbReference>
<evidence type="ECO:0000313" key="2">
    <source>
        <dbReference type="EMBL" id="TDG03694.1"/>
    </source>
</evidence>
<keyword evidence="1" id="KW-0732">Signal</keyword>
<sequence length="101" mass="10517">MKIRLSARGLIPLCLLTLSACQVAPPPPAPTLSVQECQRLSRCTLPATAPTTNGELAHALLTVKGAWALCAAKVDMIVDCQAKAQAKIDAETGQAEKGGHD</sequence>
<comment type="caution">
    <text evidence="2">The sequence shown here is derived from an EMBL/GenBank/DDBJ whole genome shotgun (WGS) entry which is preliminary data.</text>
</comment>
<dbReference type="EMBL" id="SMOD01000037">
    <property type="protein sequence ID" value="TDG03694.1"/>
    <property type="molecule type" value="Genomic_DNA"/>
</dbReference>
<dbReference type="PROSITE" id="PS51257">
    <property type="entry name" value="PROKAR_LIPOPROTEIN"/>
    <property type="match status" value="1"/>
</dbReference>
<evidence type="ECO:0000256" key="1">
    <source>
        <dbReference type="SAM" id="SignalP"/>
    </source>
</evidence>
<organism evidence="2 3">
    <name type="scientific">Paraburkholderia guartelaensis</name>
    <dbReference type="NCBI Taxonomy" id="2546446"/>
    <lineage>
        <taxon>Bacteria</taxon>
        <taxon>Pseudomonadati</taxon>
        <taxon>Pseudomonadota</taxon>
        <taxon>Betaproteobacteria</taxon>
        <taxon>Burkholderiales</taxon>
        <taxon>Burkholderiaceae</taxon>
        <taxon>Paraburkholderia</taxon>
    </lineage>
</organism>
<name>A0A4R5L786_9BURK</name>
<dbReference type="AlphaFoldDB" id="A0A4R5L786"/>
<evidence type="ECO:0000313" key="3">
    <source>
        <dbReference type="Proteomes" id="UP000295606"/>
    </source>
</evidence>
<dbReference type="Proteomes" id="UP000295606">
    <property type="component" value="Unassembled WGS sequence"/>
</dbReference>
<accession>A0A4R5L786</accession>
<protein>
    <recommendedName>
        <fullName evidence="4">Peptidase</fullName>
    </recommendedName>
</protein>
<proteinExistence type="predicted"/>
<gene>
    <name evidence="2" type="ORF">E1N52_33490</name>
</gene>
<feature type="signal peptide" evidence="1">
    <location>
        <begin position="1"/>
        <end position="24"/>
    </location>
</feature>
<dbReference type="OrthoDB" id="9156577at2"/>
<evidence type="ECO:0008006" key="4">
    <source>
        <dbReference type="Google" id="ProtNLM"/>
    </source>
</evidence>
<feature type="chain" id="PRO_5020355907" description="Peptidase" evidence="1">
    <location>
        <begin position="25"/>
        <end position="101"/>
    </location>
</feature>
<dbReference type="InterPro" id="IPR047737">
    <property type="entry name" value="LysC"/>
</dbReference>
<dbReference type="Pfam" id="PF23793">
    <property type="entry name" value="LysC"/>
    <property type="match status" value="1"/>
</dbReference>